<sequence>MGSYGHVDPNGNAIITHYVADENGYRATVENSAGRTFSYPPRTSNDDFYTNSIETPSPQLISAMQSSQETRGSLEEQRTPPKYQTSIDNFQDANEIHQPRWNNMLRKR</sequence>
<dbReference type="GO" id="GO:0042302">
    <property type="term" value="F:structural constituent of cuticle"/>
    <property type="evidence" value="ECO:0007669"/>
    <property type="project" value="UniProtKB-UniRule"/>
</dbReference>
<dbReference type="Pfam" id="PF00379">
    <property type="entry name" value="Chitin_bind_4"/>
    <property type="match status" value="1"/>
</dbReference>
<evidence type="ECO:0000313" key="4">
    <source>
        <dbReference type="EMBL" id="JAG27616.1"/>
    </source>
</evidence>
<evidence type="ECO:0000256" key="3">
    <source>
        <dbReference type="SAM" id="MobiDB-lite"/>
    </source>
</evidence>
<evidence type="ECO:0000256" key="2">
    <source>
        <dbReference type="PROSITE-ProRule" id="PRU00497"/>
    </source>
</evidence>
<name>A0A0A9Y7N1_LYGHE</name>
<evidence type="ECO:0000256" key="1">
    <source>
        <dbReference type="ARBA" id="ARBA00022460"/>
    </source>
</evidence>
<organism evidence="4">
    <name type="scientific">Lygus hesperus</name>
    <name type="common">Western plant bug</name>
    <dbReference type="NCBI Taxonomy" id="30085"/>
    <lineage>
        <taxon>Eukaryota</taxon>
        <taxon>Metazoa</taxon>
        <taxon>Ecdysozoa</taxon>
        <taxon>Arthropoda</taxon>
        <taxon>Hexapoda</taxon>
        <taxon>Insecta</taxon>
        <taxon>Pterygota</taxon>
        <taxon>Neoptera</taxon>
        <taxon>Paraneoptera</taxon>
        <taxon>Hemiptera</taxon>
        <taxon>Heteroptera</taxon>
        <taxon>Panheteroptera</taxon>
        <taxon>Cimicomorpha</taxon>
        <taxon>Miridae</taxon>
        <taxon>Mirini</taxon>
        <taxon>Lygus</taxon>
    </lineage>
</organism>
<dbReference type="AlphaFoldDB" id="A0A0A9Y7N1"/>
<gene>
    <name evidence="4" type="primary">CUO6_2</name>
    <name evidence="4" type="ORF">CM83_102620</name>
</gene>
<protein>
    <submittedName>
        <fullName evidence="4">Cuticle protein 6</fullName>
    </submittedName>
</protein>
<dbReference type="PROSITE" id="PS51155">
    <property type="entry name" value="CHIT_BIND_RR_2"/>
    <property type="match status" value="1"/>
</dbReference>
<proteinExistence type="predicted"/>
<dbReference type="InterPro" id="IPR000618">
    <property type="entry name" value="Insect_cuticle"/>
</dbReference>
<dbReference type="EMBL" id="GBHO01015988">
    <property type="protein sequence ID" value="JAG27616.1"/>
    <property type="molecule type" value="Transcribed_RNA"/>
</dbReference>
<dbReference type="InterPro" id="IPR031311">
    <property type="entry name" value="CHIT_BIND_RR_consensus"/>
</dbReference>
<reference evidence="4" key="1">
    <citation type="journal article" date="2014" name="PLoS ONE">
        <title>Transcriptome-Based Identification of ABC Transporters in the Western Tarnished Plant Bug Lygus hesperus.</title>
        <authorList>
            <person name="Hull J.J."/>
            <person name="Chaney K."/>
            <person name="Geib S.M."/>
            <person name="Fabrick J.A."/>
            <person name="Brent C.S."/>
            <person name="Walsh D."/>
            <person name="Lavine L.C."/>
        </authorList>
    </citation>
    <scope>NUCLEOTIDE SEQUENCE</scope>
</reference>
<accession>A0A0A9Y7N1</accession>
<feature type="region of interest" description="Disordered" evidence="3">
    <location>
        <begin position="31"/>
        <end position="54"/>
    </location>
</feature>
<reference evidence="4" key="2">
    <citation type="submission" date="2014-07" db="EMBL/GenBank/DDBJ databases">
        <authorList>
            <person name="Hull J."/>
        </authorList>
    </citation>
    <scope>NUCLEOTIDE SEQUENCE</scope>
</reference>
<dbReference type="PROSITE" id="PS00233">
    <property type="entry name" value="CHIT_BIND_RR_1"/>
    <property type="match status" value="1"/>
</dbReference>
<keyword evidence="1 2" id="KW-0193">Cuticle</keyword>